<evidence type="ECO:0000313" key="3">
    <source>
        <dbReference type="Proteomes" id="UP001219957"/>
    </source>
</evidence>
<keyword evidence="3" id="KW-1185">Reference proteome</keyword>
<feature type="domain" description="DUF3885" evidence="1">
    <location>
        <begin position="31"/>
        <end position="184"/>
    </location>
</feature>
<evidence type="ECO:0000313" key="2">
    <source>
        <dbReference type="EMBL" id="WED55862.1"/>
    </source>
</evidence>
<sequence>MSVLRPDQFLGEALTEHIELEDTLSPYVDIKSDELNLESFEAVVRRAQHLFDALFEEGDPIRIVWHVYGQPVKPTRLFRYIRDKSVRFKTTATSCMFDDEPLWMFTVPVADKSAIRVRPLLEAICYQDFYTKSKPRLNGEFTTYPFVQFIHEREGHVLFVYDDRGAYIRGTSPAHLQSLKQKISPSRMPNRT</sequence>
<dbReference type="Proteomes" id="UP001219957">
    <property type="component" value="Chromosome"/>
</dbReference>
<gene>
    <name evidence="2" type="ORF">OE059_03110</name>
</gene>
<dbReference type="Pfam" id="PF13021">
    <property type="entry name" value="DUF3885"/>
    <property type="match status" value="1"/>
</dbReference>
<dbReference type="EMBL" id="CP109617">
    <property type="protein sequence ID" value="WED55862.1"/>
    <property type="molecule type" value="Genomic_DNA"/>
</dbReference>
<dbReference type="InterPro" id="IPR024976">
    <property type="entry name" value="DUF3885"/>
</dbReference>
<accession>A0ABY8B4K7</accession>
<evidence type="ECO:0000259" key="1">
    <source>
        <dbReference type="Pfam" id="PF13021"/>
    </source>
</evidence>
<protein>
    <recommendedName>
        <fullName evidence="1">DUF3885 domain-containing protein</fullName>
    </recommendedName>
</protein>
<dbReference type="RefSeq" id="WP_275060326.1">
    <property type="nucleotide sequence ID" value="NZ_CP109617.1"/>
</dbReference>
<name>A0ABY8B4K7_9BACL</name>
<reference evidence="2 3" key="1">
    <citation type="submission" date="2022-10" db="EMBL/GenBank/DDBJ databases">
        <title>Complete genome sequence of Exiguobacterium profundum TSS-3 isolated from an extremely saline-alkaline spring located in Ixtapa, Chiapas-Mexico.</title>
        <authorList>
            <person name="Rincon-Rosales R."/>
            <person name="Rogel M.A."/>
            <person name="Rincon-Molina C.I."/>
            <person name="Guerrero G."/>
            <person name="Manzano-Gomez L.A."/>
            <person name="Lopez-Lopez A."/>
            <person name="Rincon Molina F.A."/>
            <person name="Martinez-Romero E."/>
        </authorList>
    </citation>
    <scope>NUCLEOTIDE SEQUENCE [LARGE SCALE GENOMIC DNA]</scope>
    <source>
        <strain evidence="2 3">TSS-3</strain>
    </source>
</reference>
<organism evidence="2 3">
    <name type="scientific">Exiguobacterium profundum</name>
    <dbReference type="NCBI Taxonomy" id="307643"/>
    <lineage>
        <taxon>Bacteria</taxon>
        <taxon>Bacillati</taxon>
        <taxon>Bacillota</taxon>
        <taxon>Bacilli</taxon>
        <taxon>Bacillales</taxon>
        <taxon>Bacillales Family XII. Incertae Sedis</taxon>
        <taxon>Exiguobacterium</taxon>
    </lineage>
</organism>
<proteinExistence type="predicted"/>